<reference evidence="1" key="1">
    <citation type="submission" date="2021-06" db="EMBL/GenBank/DDBJ databases">
        <authorList>
            <person name="Kallberg Y."/>
            <person name="Tangrot J."/>
            <person name="Rosling A."/>
        </authorList>
    </citation>
    <scope>NUCLEOTIDE SEQUENCE</scope>
    <source>
        <strain evidence="1">IL203A</strain>
    </source>
</reference>
<feature type="non-terminal residue" evidence="1">
    <location>
        <position position="117"/>
    </location>
</feature>
<proteinExistence type="predicted"/>
<name>A0ACA9NYH8_9GLOM</name>
<dbReference type="EMBL" id="CAJVPU010022044">
    <property type="protein sequence ID" value="CAG8683875.1"/>
    <property type="molecule type" value="Genomic_DNA"/>
</dbReference>
<keyword evidence="2" id="KW-1185">Reference proteome</keyword>
<evidence type="ECO:0000313" key="1">
    <source>
        <dbReference type="EMBL" id="CAG8683875.1"/>
    </source>
</evidence>
<sequence>KQSKEIRETFADLLICYLLIKLRLNKYPFTLKLQSDFSFSISDKNVSAKVEFSILKENAIVFIDEDKHICSLRQTTEYRKSQIFAEILVCAFTNFDNADSPTIGESQTVYTMRVIGI</sequence>
<gene>
    <name evidence="1" type="ORF">DHETER_LOCUS10801</name>
</gene>
<dbReference type="Proteomes" id="UP000789702">
    <property type="component" value="Unassembled WGS sequence"/>
</dbReference>
<evidence type="ECO:0000313" key="2">
    <source>
        <dbReference type="Proteomes" id="UP000789702"/>
    </source>
</evidence>
<comment type="caution">
    <text evidence="1">The sequence shown here is derived from an EMBL/GenBank/DDBJ whole genome shotgun (WGS) entry which is preliminary data.</text>
</comment>
<protein>
    <submittedName>
        <fullName evidence="1">4465_t:CDS:1</fullName>
    </submittedName>
</protein>
<accession>A0ACA9NYH8</accession>
<feature type="non-terminal residue" evidence="1">
    <location>
        <position position="1"/>
    </location>
</feature>
<organism evidence="1 2">
    <name type="scientific">Dentiscutata heterogama</name>
    <dbReference type="NCBI Taxonomy" id="1316150"/>
    <lineage>
        <taxon>Eukaryota</taxon>
        <taxon>Fungi</taxon>
        <taxon>Fungi incertae sedis</taxon>
        <taxon>Mucoromycota</taxon>
        <taxon>Glomeromycotina</taxon>
        <taxon>Glomeromycetes</taxon>
        <taxon>Diversisporales</taxon>
        <taxon>Gigasporaceae</taxon>
        <taxon>Dentiscutata</taxon>
    </lineage>
</organism>